<name>K8XJP4_RHOOP</name>
<dbReference type="Proteomes" id="UP000005951">
    <property type="component" value="Unassembled WGS sequence"/>
</dbReference>
<organism evidence="1 2">
    <name type="scientific">Rhodococcus opacus M213</name>
    <dbReference type="NCBI Taxonomy" id="1129896"/>
    <lineage>
        <taxon>Bacteria</taxon>
        <taxon>Bacillati</taxon>
        <taxon>Actinomycetota</taxon>
        <taxon>Actinomycetes</taxon>
        <taxon>Mycobacteriales</taxon>
        <taxon>Nocardiaceae</taxon>
        <taxon>Rhodococcus</taxon>
    </lineage>
</organism>
<dbReference type="RefSeq" id="WP_005257053.1">
    <property type="nucleotide sequence ID" value="NZ_AJYC02000047.1"/>
</dbReference>
<sequence>MTGTGLLPYAATPDDLAAEYGITTADLLDMEADGLRMSGIYRAEDSDRAQPIYTMDDLLHYAKDTA</sequence>
<evidence type="ECO:0000313" key="1">
    <source>
        <dbReference type="EMBL" id="EKT81853.1"/>
    </source>
</evidence>
<gene>
    <name evidence="1" type="ORF">WSS_A15214</name>
</gene>
<accession>K8XJP4</accession>
<reference evidence="1 2" key="1">
    <citation type="journal article" date="2013" name="Genome Announc.">
        <title>Draft Genome Sequence of Rhodococcus opacus Strain M213 Shows a Diverse Catabolic Potential.</title>
        <authorList>
            <person name="Pathak A."/>
            <person name="Green S.J."/>
            <person name="Ogram A."/>
            <person name="Chauhan A."/>
        </authorList>
    </citation>
    <scope>NUCLEOTIDE SEQUENCE [LARGE SCALE GENOMIC DNA]</scope>
    <source>
        <strain evidence="1 2">M213</strain>
    </source>
</reference>
<evidence type="ECO:0000313" key="2">
    <source>
        <dbReference type="Proteomes" id="UP000005951"/>
    </source>
</evidence>
<dbReference type="EMBL" id="AJYC02000047">
    <property type="protein sequence ID" value="EKT81853.1"/>
    <property type="molecule type" value="Genomic_DNA"/>
</dbReference>
<protein>
    <submittedName>
        <fullName evidence="1">Uncharacterized protein</fullName>
    </submittedName>
</protein>
<proteinExistence type="predicted"/>
<comment type="caution">
    <text evidence="1">The sequence shown here is derived from an EMBL/GenBank/DDBJ whole genome shotgun (WGS) entry which is preliminary data.</text>
</comment>
<dbReference type="AlphaFoldDB" id="K8XJP4"/>